<accession>A0AAD0YY71</accession>
<evidence type="ECO:0000313" key="3">
    <source>
        <dbReference type="Proteomes" id="UP000269015"/>
    </source>
</evidence>
<dbReference type="AlphaFoldDB" id="A0AAD0YY71"/>
<reference evidence="2 3" key="1">
    <citation type="submission" date="2018-11" db="EMBL/GenBank/DDBJ databases">
        <title>Proposal to divide the Flavobacteriaceae and reorganize its genera based on Amino Acid Identity values calculated from whole genome sequences.</title>
        <authorList>
            <person name="Nicholson A.C."/>
            <person name="Gulvik C.A."/>
            <person name="Whitney A.M."/>
            <person name="Humrighouse B.W."/>
            <person name="Bell M."/>
            <person name="Holmes B."/>
            <person name="Steigerwalt A.G."/>
            <person name="Villarma A."/>
            <person name="Sheth M."/>
            <person name="Batra D."/>
            <person name="Pryor J."/>
            <person name="Bernardet J.-F."/>
            <person name="Hugo C."/>
            <person name="Kampfer P."/>
            <person name="Newman J."/>
            <person name="McQuiston J.R."/>
        </authorList>
    </citation>
    <scope>NUCLEOTIDE SEQUENCE [LARGE SCALE GENOMIC DNA]</scope>
    <source>
        <strain evidence="2 3">H5559</strain>
    </source>
</reference>
<feature type="transmembrane region" description="Helical" evidence="1">
    <location>
        <begin position="12"/>
        <end position="36"/>
    </location>
</feature>
<proteinExistence type="predicted"/>
<organism evidence="2 3">
    <name type="scientific">Chryseobacterium indologenes</name>
    <name type="common">Flavobacterium indologenes</name>
    <dbReference type="NCBI Taxonomy" id="253"/>
    <lineage>
        <taxon>Bacteria</taxon>
        <taxon>Pseudomonadati</taxon>
        <taxon>Bacteroidota</taxon>
        <taxon>Flavobacteriia</taxon>
        <taxon>Flavobacteriales</taxon>
        <taxon>Weeksellaceae</taxon>
        <taxon>Chryseobacterium group</taxon>
        <taxon>Chryseobacterium</taxon>
    </lineage>
</organism>
<name>A0AAD0YY71_CHRID</name>
<dbReference type="RefSeq" id="WP_027371918.1">
    <property type="nucleotide sequence ID" value="NZ_CP033828.1"/>
</dbReference>
<sequence length="204" mass="23752">MLVTNHGVIDFYISALIINFNSSIINIVMLIMFFIFDKYSLNLDQFKKNMDKIQTIKERIFIFLENRGIKKETFYKETGMSSSNFKGAGLKSDLGVDKLAKIVNVYPELKDNENLNWLITGHGKLNLDSDSQKEQQRMDVYREEEHEKLGDLLANLFAQYNTQDKGILFIQSQLSRMEKKYDEAIIKQNKYLEEILSLTKTAVK</sequence>
<keyword evidence="1" id="KW-0812">Transmembrane</keyword>
<dbReference type="Proteomes" id="UP000269015">
    <property type="component" value="Chromosome"/>
</dbReference>
<protein>
    <submittedName>
        <fullName evidence="2">Uncharacterized protein</fullName>
    </submittedName>
</protein>
<keyword evidence="1" id="KW-0472">Membrane</keyword>
<evidence type="ECO:0000256" key="1">
    <source>
        <dbReference type="SAM" id="Phobius"/>
    </source>
</evidence>
<dbReference type="EMBL" id="CP033930">
    <property type="protein sequence ID" value="AZB19191.1"/>
    <property type="molecule type" value="Genomic_DNA"/>
</dbReference>
<gene>
    <name evidence="2" type="ORF">EG352_16120</name>
</gene>
<keyword evidence="1" id="KW-1133">Transmembrane helix</keyword>
<evidence type="ECO:0000313" key="2">
    <source>
        <dbReference type="EMBL" id="AZB19191.1"/>
    </source>
</evidence>
<dbReference type="KEGG" id="cio:CEQ15_19330"/>